<name>A0AAJ0ECH8_9PEZI</name>
<dbReference type="RefSeq" id="XP_060440642.1">
    <property type="nucleotide sequence ID" value="XM_060591198.1"/>
</dbReference>
<evidence type="ECO:0000313" key="2">
    <source>
        <dbReference type="Proteomes" id="UP001243989"/>
    </source>
</evidence>
<dbReference type="GeneID" id="85476060"/>
<dbReference type="EMBL" id="JAHMHQ010000023">
    <property type="protein sequence ID" value="KAK1624647.1"/>
    <property type="molecule type" value="Genomic_DNA"/>
</dbReference>
<reference evidence="1" key="1">
    <citation type="submission" date="2021-06" db="EMBL/GenBank/DDBJ databases">
        <title>Comparative genomics, transcriptomics and evolutionary studies reveal genomic signatures of adaptation to plant cell wall in hemibiotrophic fungi.</title>
        <authorList>
            <consortium name="DOE Joint Genome Institute"/>
            <person name="Baroncelli R."/>
            <person name="Diaz J.F."/>
            <person name="Benocci T."/>
            <person name="Peng M."/>
            <person name="Battaglia E."/>
            <person name="Haridas S."/>
            <person name="Andreopoulos W."/>
            <person name="Labutti K."/>
            <person name="Pangilinan J."/>
            <person name="Floch G.L."/>
            <person name="Makela M.R."/>
            <person name="Henrissat B."/>
            <person name="Grigoriev I.V."/>
            <person name="Crouch J.A."/>
            <person name="De Vries R.P."/>
            <person name="Sukno S.A."/>
            <person name="Thon M.R."/>
        </authorList>
    </citation>
    <scope>NUCLEOTIDE SEQUENCE</scope>
    <source>
        <strain evidence="1">CBS 102054</strain>
    </source>
</reference>
<keyword evidence="2" id="KW-1185">Reference proteome</keyword>
<gene>
    <name evidence="1" type="ORF">BDP81DRAFT_437125</name>
</gene>
<dbReference type="Proteomes" id="UP001243989">
    <property type="component" value="Unassembled WGS sequence"/>
</dbReference>
<proteinExistence type="predicted"/>
<dbReference type="AlphaFoldDB" id="A0AAJ0ECH8"/>
<evidence type="ECO:0000313" key="1">
    <source>
        <dbReference type="EMBL" id="KAK1624647.1"/>
    </source>
</evidence>
<sequence length="75" mass="9013">MLFCRLPWLKGKARSHDPSSDHHTYLPPTFPCRHVELLHKTHRPRDYQRPPFCSIQSLLFPRYPSNLRDNVHNRP</sequence>
<protein>
    <submittedName>
        <fullName evidence="1">Uncharacterized protein</fullName>
    </submittedName>
</protein>
<comment type="caution">
    <text evidence="1">The sequence shown here is derived from an EMBL/GenBank/DDBJ whole genome shotgun (WGS) entry which is preliminary data.</text>
</comment>
<organism evidence="1 2">
    <name type="scientific">Colletotrichum phormii</name>
    <dbReference type="NCBI Taxonomy" id="359342"/>
    <lineage>
        <taxon>Eukaryota</taxon>
        <taxon>Fungi</taxon>
        <taxon>Dikarya</taxon>
        <taxon>Ascomycota</taxon>
        <taxon>Pezizomycotina</taxon>
        <taxon>Sordariomycetes</taxon>
        <taxon>Hypocreomycetidae</taxon>
        <taxon>Glomerellales</taxon>
        <taxon>Glomerellaceae</taxon>
        <taxon>Colletotrichum</taxon>
        <taxon>Colletotrichum acutatum species complex</taxon>
    </lineage>
</organism>
<accession>A0AAJ0ECH8</accession>